<proteinExistence type="predicted"/>
<evidence type="ECO:0000256" key="1">
    <source>
        <dbReference type="SAM" id="MobiDB-lite"/>
    </source>
</evidence>
<sequence length="51" mass="5700">MEFVGSERSHPSFKGVRERPTKRPNITLVDALEGGYPALNTSARTRSLLTR</sequence>
<dbReference type="EMBL" id="NBUC01000001">
    <property type="protein sequence ID" value="PLU10058.1"/>
    <property type="molecule type" value="Genomic_DNA"/>
</dbReference>
<keyword evidence="3" id="KW-1185">Reference proteome</keyword>
<evidence type="ECO:0000313" key="3">
    <source>
        <dbReference type="Proteomes" id="UP001190825"/>
    </source>
</evidence>
<comment type="caution">
    <text evidence="2">The sequence shown here is derived from an EMBL/GenBank/DDBJ whole genome shotgun (WGS) entry which is preliminary data.</text>
</comment>
<dbReference type="Proteomes" id="UP001190825">
    <property type="component" value="Unassembled WGS sequence"/>
</dbReference>
<name>A0ABX4TT76_9HYPH</name>
<organism evidence="2 3">
    <name type="scientific">Sinorhizobium medicae</name>
    <dbReference type="NCBI Taxonomy" id="110321"/>
    <lineage>
        <taxon>Bacteria</taxon>
        <taxon>Pseudomonadati</taxon>
        <taxon>Pseudomonadota</taxon>
        <taxon>Alphaproteobacteria</taxon>
        <taxon>Hyphomicrobiales</taxon>
        <taxon>Rhizobiaceae</taxon>
        <taxon>Sinorhizobium/Ensifer group</taxon>
        <taxon>Sinorhizobium</taxon>
    </lineage>
</organism>
<protein>
    <submittedName>
        <fullName evidence="2">Uncharacterized protein</fullName>
    </submittedName>
</protein>
<evidence type="ECO:0000313" key="2">
    <source>
        <dbReference type="EMBL" id="PLU10058.1"/>
    </source>
</evidence>
<feature type="region of interest" description="Disordered" evidence="1">
    <location>
        <begin position="1"/>
        <end position="21"/>
    </location>
</feature>
<reference evidence="2 3" key="1">
    <citation type="journal article" date="2018" name="FEMS Microbiol. Ecol.">
        <title>Co-invading symbiotic mutualists of Medicago polymorpha retain high ancestral diversity and contain diverse accessory genomes.</title>
        <authorList>
            <person name="Porter S.S."/>
            <person name="Faber-Hammond J.J."/>
            <person name="Friesen M.L."/>
        </authorList>
    </citation>
    <scope>NUCLEOTIDE SEQUENCE [LARGE SCALE GENOMIC DNA]</scope>
    <source>
        <strain evidence="2 3">Str16</strain>
    </source>
</reference>
<accession>A0ABX4TT76</accession>
<gene>
    <name evidence="2" type="ORF">BMJ33_00230</name>
</gene>